<dbReference type="FunFam" id="1.20.1250.20:FF:000013">
    <property type="entry name" value="MFS general substrate transporter"/>
    <property type="match status" value="1"/>
</dbReference>
<feature type="transmembrane region" description="Helical" evidence="6">
    <location>
        <begin position="173"/>
        <end position="195"/>
    </location>
</feature>
<feature type="domain" description="Major facilitator superfamily (MFS) profile" evidence="7">
    <location>
        <begin position="46"/>
        <end position="461"/>
    </location>
</feature>
<dbReference type="InterPro" id="IPR020846">
    <property type="entry name" value="MFS_dom"/>
</dbReference>
<keyword evidence="5 6" id="KW-0472">Membrane</keyword>
<dbReference type="PANTHER" id="PTHR43791">
    <property type="entry name" value="PERMEASE-RELATED"/>
    <property type="match status" value="1"/>
</dbReference>
<keyword evidence="3 6" id="KW-0812">Transmembrane</keyword>
<dbReference type="PROSITE" id="PS50850">
    <property type="entry name" value="MFS"/>
    <property type="match status" value="1"/>
</dbReference>
<comment type="caution">
    <text evidence="8">The sequence shown here is derived from an EMBL/GenBank/DDBJ whole genome shotgun (WGS) entry which is preliminary data.</text>
</comment>
<evidence type="ECO:0000256" key="4">
    <source>
        <dbReference type="ARBA" id="ARBA00022989"/>
    </source>
</evidence>
<dbReference type="EMBL" id="CAJSTJ010000122">
    <property type="protein sequence ID" value="CAG7558115.1"/>
    <property type="molecule type" value="Genomic_DNA"/>
</dbReference>
<evidence type="ECO:0000313" key="9">
    <source>
        <dbReference type="Proteomes" id="UP000693738"/>
    </source>
</evidence>
<feature type="transmembrane region" description="Helical" evidence="6">
    <location>
        <begin position="112"/>
        <end position="132"/>
    </location>
</feature>
<dbReference type="InterPro" id="IPR000073">
    <property type="entry name" value="AB_hydrolase_1"/>
</dbReference>
<sequence>MAHDYDIDMLKENDQQIERADSNDQTEVTHDVKFEKRVLRKIDTRLLPILGCLYTIALVDRSNVAVARISGMDEDLDLTQGNRVSVALMVFFIGYILFEIPSNAFIHKLGAANWLAFLAVAWGLVSLGIGFLNNWIGLAVLRAFLGVFEAGFFPGCVYLVSSWYKRYEVQKRMAGFFLTASALSAFANILAYGLIQISKTHHYKGWRWIFIIEGTITVIAGIGSWFIIVDFPDSDKNTFLTVEERAFVKARLAEDRGPEEHEKVTWKILAHTAADWKPWAYSLMYMAGAVGVYAFLFFLPIILRGGLGYSIEMSFILSTPPALFSVVEAMTISWLADKLQMRGPFVIFQGLVGIIGLCMTAFLNSPTPRYIGTFLGVAGANGLVVTTLAWQANNIVGDARRAVSTGILISMSGVGGIYSSMVFRQQDAPNYLPGILAVMAINVVAVIVAGITMLILRYNNRQAEKGEYLMSPTTQPTILLIHGAWHRSWAWKHQIPELESLGYPTATVDLPSTSGIPGKTQLDDVNHVRAILEEMMAENKQVVVLAHSYGGPIGCGGIVGLSSQERAQKNLQGGVVGFINLCGYILPGGMDQGAIIESVGGLPCVSWDTPSPGLFVAKDPGSMLYKPDVPKNLADWALTQLEPQSMAANLGIVPPQAWQDNSYQGRLGYIKATADVVIPIADQENMIAQSGNSDKWSTRVLEGSGHSPMLSRPEEVARVVDSLIQDFQRNII</sequence>
<evidence type="ECO:0000256" key="3">
    <source>
        <dbReference type="ARBA" id="ARBA00022692"/>
    </source>
</evidence>
<dbReference type="AlphaFoldDB" id="A0A8J2IN25"/>
<feature type="transmembrane region" description="Helical" evidence="6">
    <location>
        <begin position="138"/>
        <end position="161"/>
    </location>
</feature>
<name>A0A8J2IN25_FUSEQ</name>
<evidence type="ECO:0000256" key="5">
    <source>
        <dbReference type="ARBA" id="ARBA00023136"/>
    </source>
</evidence>
<reference evidence="8" key="1">
    <citation type="submission" date="2021-05" db="EMBL/GenBank/DDBJ databases">
        <authorList>
            <person name="Khan N."/>
        </authorList>
    </citation>
    <scope>NUCLEOTIDE SEQUENCE</scope>
</reference>
<feature type="transmembrane region" description="Helical" evidence="6">
    <location>
        <begin position="402"/>
        <end position="423"/>
    </location>
</feature>
<protein>
    <recommendedName>
        <fullName evidence="7">Major facilitator superfamily (MFS) profile domain-containing protein</fullName>
    </recommendedName>
</protein>
<evidence type="ECO:0000256" key="2">
    <source>
        <dbReference type="ARBA" id="ARBA00022448"/>
    </source>
</evidence>
<gene>
    <name evidence="8" type="ORF">FEQUK3_LOCUS3799</name>
</gene>
<feature type="transmembrane region" description="Helical" evidence="6">
    <location>
        <begin position="435"/>
        <end position="456"/>
    </location>
</feature>
<organism evidence="8 9">
    <name type="scientific">Fusarium equiseti</name>
    <name type="common">Fusarium scirpi</name>
    <dbReference type="NCBI Taxonomy" id="61235"/>
    <lineage>
        <taxon>Eukaryota</taxon>
        <taxon>Fungi</taxon>
        <taxon>Dikarya</taxon>
        <taxon>Ascomycota</taxon>
        <taxon>Pezizomycotina</taxon>
        <taxon>Sordariomycetes</taxon>
        <taxon>Hypocreomycetidae</taxon>
        <taxon>Hypocreales</taxon>
        <taxon>Nectriaceae</taxon>
        <taxon>Fusarium</taxon>
        <taxon>Fusarium incarnatum-equiseti species complex</taxon>
    </lineage>
</organism>
<keyword evidence="2" id="KW-0813">Transport</keyword>
<feature type="transmembrane region" description="Helical" evidence="6">
    <location>
        <begin position="283"/>
        <end position="303"/>
    </location>
</feature>
<feature type="transmembrane region" description="Helical" evidence="6">
    <location>
        <begin position="315"/>
        <end position="336"/>
    </location>
</feature>
<evidence type="ECO:0000313" key="8">
    <source>
        <dbReference type="EMBL" id="CAG7558115.1"/>
    </source>
</evidence>
<evidence type="ECO:0000259" key="7">
    <source>
        <dbReference type="PROSITE" id="PS50850"/>
    </source>
</evidence>
<evidence type="ECO:0000256" key="1">
    <source>
        <dbReference type="ARBA" id="ARBA00004141"/>
    </source>
</evidence>
<feature type="transmembrane region" description="Helical" evidence="6">
    <location>
        <begin position="370"/>
        <end position="390"/>
    </location>
</feature>
<keyword evidence="4 6" id="KW-1133">Transmembrane helix</keyword>
<proteinExistence type="predicted"/>
<dbReference type="Pfam" id="PF12697">
    <property type="entry name" value="Abhydrolase_6"/>
    <property type="match status" value="1"/>
</dbReference>
<dbReference type="Pfam" id="PF07690">
    <property type="entry name" value="MFS_1"/>
    <property type="match status" value="1"/>
</dbReference>
<feature type="transmembrane region" description="Helical" evidence="6">
    <location>
        <begin position="207"/>
        <end position="229"/>
    </location>
</feature>
<accession>A0A8J2IN25</accession>
<feature type="transmembrane region" description="Helical" evidence="6">
    <location>
        <begin position="84"/>
        <end position="100"/>
    </location>
</feature>
<dbReference type="GO" id="GO:0016020">
    <property type="term" value="C:membrane"/>
    <property type="evidence" value="ECO:0007669"/>
    <property type="project" value="UniProtKB-SubCell"/>
</dbReference>
<dbReference type="GO" id="GO:0022857">
    <property type="term" value="F:transmembrane transporter activity"/>
    <property type="evidence" value="ECO:0007669"/>
    <property type="project" value="InterPro"/>
</dbReference>
<feature type="transmembrane region" description="Helical" evidence="6">
    <location>
        <begin position="343"/>
        <end position="364"/>
    </location>
</feature>
<dbReference type="Proteomes" id="UP000693738">
    <property type="component" value="Unassembled WGS sequence"/>
</dbReference>
<dbReference type="InterPro" id="IPR011701">
    <property type="entry name" value="MFS"/>
</dbReference>
<dbReference type="FunFam" id="1.20.1250.20:FF:000018">
    <property type="entry name" value="MFS transporter permease"/>
    <property type="match status" value="1"/>
</dbReference>
<comment type="subcellular location">
    <subcellularLocation>
        <location evidence="1">Membrane</location>
        <topology evidence="1">Multi-pass membrane protein</topology>
    </subcellularLocation>
</comment>
<dbReference type="PANTHER" id="PTHR43791:SF3">
    <property type="entry name" value="MAJOR FACILITATOR SUPERFAMILY (MFS) PROFILE DOMAIN-CONTAINING PROTEIN"/>
    <property type="match status" value="1"/>
</dbReference>
<evidence type="ECO:0000256" key="6">
    <source>
        <dbReference type="SAM" id="Phobius"/>
    </source>
</evidence>